<dbReference type="PANTHER" id="PTHR12147">
    <property type="entry name" value="METALLOPEPTIDASE M28 FAMILY MEMBER"/>
    <property type="match status" value="1"/>
</dbReference>
<dbReference type="GO" id="GO:0006508">
    <property type="term" value="P:proteolysis"/>
    <property type="evidence" value="ECO:0007669"/>
    <property type="project" value="InterPro"/>
</dbReference>
<dbReference type="Proteomes" id="UP000182248">
    <property type="component" value="Unassembled WGS sequence"/>
</dbReference>
<feature type="chain" id="PRO_5012159364" evidence="1">
    <location>
        <begin position="25"/>
        <end position="321"/>
    </location>
</feature>
<reference evidence="3 4" key="1">
    <citation type="submission" date="2016-11" db="EMBL/GenBank/DDBJ databases">
        <authorList>
            <person name="Jaros S."/>
            <person name="Januszkiewicz K."/>
            <person name="Wedrychowicz H."/>
        </authorList>
    </citation>
    <scope>NUCLEOTIDE SEQUENCE [LARGE SCALE GENOMIC DNA]</scope>
    <source>
        <strain evidence="3 4">CGMCC 1.12145</strain>
    </source>
</reference>
<dbReference type="RefSeq" id="WP_072316433.1">
    <property type="nucleotide sequence ID" value="NZ_FPJE01000005.1"/>
</dbReference>
<dbReference type="Pfam" id="PF04389">
    <property type="entry name" value="Peptidase_M28"/>
    <property type="match status" value="1"/>
</dbReference>
<keyword evidence="4" id="KW-1185">Reference proteome</keyword>
<dbReference type="PANTHER" id="PTHR12147:SF26">
    <property type="entry name" value="PEPTIDASE M28 DOMAIN-CONTAINING PROTEIN"/>
    <property type="match status" value="1"/>
</dbReference>
<dbReference type="AlphaFoldDB" id="A0A1K1NE06"/>
<gene>
    <name evidence="3" type="ORF">SAMN02927921_01180</name>
</gene>
<evidence type="ECO:0000256" key="1">
    <source>
        <dbReference type="SAM" id="SignalP"/>
    </source>
</evidence>
<name>A0A1K1NE06_9FLAO</name>
<dbReference type="Gene3D" id="3.40.630.10">
    <property type="entry name" value="Zn peptidases"/>
    <property type="match status" value="1"/>
</dbReference>
<evidence type="ECO:0000313" key="4">
    <source>
        <dbReference type="Proteomes" id="UP000182248"/>
    </source>
</evidence>
<dbReference type="OrthoDB" id="1521787at2"/>
<dbReference type="InterPro" id="IPR045175">
    <property type="entry name" value="M28_fam"/>
</dbReference>
<evidence type="ECO:0000313" key="3">
    <source>
        <dbReference type="EMBL" id="SFW33481.1"/>
    </source>
</evidence>
<feature type="signal peptide" evidence="1">
    <location>
        <begin position="1"/>
        <end position="24"/>
    </location>
</feature>
<feature type="domain" description="Peptidase M28" evidence="2">
    <location>
        <begin position="104"/>
        <end position="298"/>
    </location>
</feature>
<dbReference type="EMBL" id="FPJE01000005">
    <property type="protein sequence ID" value="SFW33481.1"/>
    <property type="molecule type" value="Genomic_DNA"/>
</dbReference>
<evidence type="ECO:0000259" key="2">
    <source>
        <dbReference type="Pfam" id="PF04389"/>
    </source>
</evidence>
<dbReference type="GO" id="GO:0008235">
    <property type="term" value="F:metalloexopeptidase activity"/>
    <property type="evidence" value="ECO:0007669"/>
    <property type="project" value="InterPro"/>
</dbReference>
<dbReference type="SUPFAM" id="SSF53187">
    <property type="entry name" value="Zn-dependent exopeptidases"/>
    <property type="match status" value="1"/>
</dbReference>
<proteinExistence type="predicted"/>
<protein>
    <submittedName>
        <fullName evidence="3">Peptidase family M28</fullName>
    </submittedName>
</protein>
<dbReference type="STRING" id="1150368.SAMN02927921_01180"/>
<accession>A0A1K1NE06</accession>
<dbReference type="InterPro" id="IPR007484">
    <property type="entry name" value="Peptidase_M28"/>
</dbReference>
<sequence>MTTSKKVLCCSVLLFISSYFQSFAQDHTVRPDASIIQQHINVLAADKLKGRGTGSKGLKKAARYIEKEFKKYGLQPMGTRSYKQPFIAKVKRVVVKDSLRKANNIIGFLDNGAPYTVVIGAHYDHLGMGKQGGSKHPKPEGLIHNGADDNASGVAGLLELARYFSGNGAKEPYNVLFIAFSGEELGLLGSAYFVEHPVIPLQQIHFMLNMDMIGRYNPERGIGIGGYGTSSEWPSVFEGLDTTIKFFTDNAGSGGSDHGSFYAKQIPVLFFHTGGHPDYHMPSDDADKINAKAEAGIIDLEIQLIEHAMQKEKLPFTEVKS</sequence>
<organism evidence="3 4">
    <name type="scientific">Sinomicrobium oceani</name>
    <dbReference type="NCBI Taxonomy" id="1150368"/>
    <lineage>
        <taxon>Bacteria</taxon>
        <taxon>Pseudomonadati</taxon>
        <taxon>Bacteroidota</taxon>
        <taxon>Flavobacteriia</taxon>
        <taxon>Flavobacteriales</taxon>
        <taxon>Flavobacteriaceae</taxon>
        <taxon>Sinomicrobium</taxon>
    </lineage>
</organism>
<keyword evidence="1" id="KW-0732">Signal</keyword>